<protein>
    <submittedName>
        <fullName evidence="2">Uncharacterized protein</fullName>
    </submittedName>
</protein>
<evidence type="ECO:0000256" key="1">
    <source>
        <dbReference type="SAM" id="MobiDB-lite"/>
    </source>
</evidence>
<feature type="region of interest" description="Disordered" evidence="1">
    <location>
        <begin position="60"/>
        <end position="89"/>
    </location>
</feature>
<reference evidence="2" key="1">
    <citation type="submission" date="2020-11" db="EMBL/GenBank/DDBJ databases">
        <authorList>
            <person name="Tran Van P."/>
        </authorList>
    </citation>
    <scope>NUCLEOTIDE SEQUENCE</scope>
</reference>
<sequence>RLSAQRNEISNAILFTGKAEDLLHSLNYKISTEEAVADLDPPHNGLYAKFIKGIRLMPPSVSPVSPRRELKHSMNTEESDAPAEKRPHL</sequence>
<name>A0A7R8WTN0_9CRUS</name>
<dbReference type="AlphaFoldDB" id="A0A7R8WTN0"/>
<evidence type="ECO:0000313" key="2">
    <source>
        <dbReference type="EMBL" id="CAD7237953.1"/>
    </source>
</evidence>
<dbReference type="Gene3D" id="3.40.50.150">
    <property type="entry name" value="Vaccinia Virus protein VP39"/>
    <property type="match status" value="1"/>
</dbReference>
<accession>A0A7R8WTN0</accession>
<gene>
    <name evidence="2" type="ORF">CTOB1V02_LOCUS15768</name>
</gene>
<feature type="compositionally biased region" description="Basic and acidic residues" evidence="1">
    <location>
        <begin position="66"/>
        <end position="75"/>
    </location>
</feature>
<proteinExistence type="predicted"/>
<feature type="non-terminal residue" evidence="2">
    <location>
        <position position="89"/>
    </location>
</feature>
<dbReference type="InterPro" id="IPR029063">
    <property type="entry name" value="SAM-dependent_MTases_sf"/>
</dbReference>
<organism evidence="2">
    <name type="scientific">Cyprideis torosa</name>
    <dbReference type="NCBI Taxonomy" id="163714"/>
    <lineage>
        <taxon>Eukaryota</taxon>
        <taxon>Metazoa</taxon>
        <taxon>Ecdysozoa</taxon>
        <taxon>Arthropoda</taxon>
        <taxon>Crustacea</taxon>
        <taxon>Oligostraca</taxon>
        <taxon>Ostracoda</taxon>
        <taxon>Podocopa</taxon>
        <taxon>Podocopida</taxon>
        <taxon>Cytherocopina</taxon>
        <taxon>Cytheroidea</taxon>
        <taxon>Cytherideidae</taxon>
        <taxon>Cyprideis</taxon>
    </lineage>
</organism>
<dbReference type="EMBL" id="OB694085">
    <property type="protein sequence ID" value="CAD7237953.1"/>
    <property type="molecule type" value="Genomic_DNA"/>
</dbReference>